<comment type="caution">
    <text evidence="2">The sequence shown here is derived from an EMBL/GenBank/DDBJ whole genome shotgun (WGS) entry which is preliminary data.</text>
</comment>
<evidence type="ECO:0000313" key="3">
    <source>
        <dbReference type="Proteomes" id="UP000237819"/>
    </source>
</evidence>
<evidence type="ECO:0000256" key="1">
    <source>
        <dbReference type="SAM" id="Phobius"/>
    </source>
</evidence>
<dbReference type="Gene3D" id="3.80.10.10">
    <property type="entry name" value="Ribonuclease Inhibitor"/>
    <property type="match status" value="2"/>
</dbReference>
<sequence>MNDPKVTPAKPPRRWLRFGLRGLLGMILVIALLLAWPAGDVLQSRYEKATARQIEEAGGAVTWNDPLRPNPFRSPDPEPTTYQRAMGSIFGRDVLARIKRIYLPNAEHDSILSRLPKLERLRFLSLKGGSLSDASIDAVSRLESLTALVLDDTQIESSQMERLAQLPRLDDLEISACSVTKSNLAALADFPKLVTLCISFRSISGDFSNSPLETDEAVLESLANLKQVTSLELIDFPINDAALQAIGQMSSLKWLTIQGDALVDGHAITLEGVSALAQLTRLESLYLYQVPLDDDHLQPIGRLTNLESFHCHDSLITDTGLTHLNQLPKLASLKIRRCHASPEMIREIKTTHPGIQLDVKTASTTIRSTDGSLELEFIHEQTLIERPKNESSPIGVEPGGVF</sequence>
<organism evidence="2 3">
    <name type="scientific">Blastopirellula marina</name>
    <dbReference type="NCBI Taxonomy" id="124"/>
    <lineage>
        <taxon>Bacteria</taxon>
        <taxon>Pseudomonadati</taxon>
        <taxon>Planctomycetota</taxon>
        <taxon>Planctomycetia</taxon>
        <taxon>Pirellulales</taxon>
        <taxon>Pirellulaceae</taxon>
        <taxon>Blastopirellula</taxon>
    </lineage>
</organism>
<keyword evidence="1" id="KW-0812">Transmembrane</keyword>
<dbReference type="AlphaFoldDB" id="A0A2S8GPC8"/>
<evidence type="ECO:0000313" key="2">
    <source>
        <dbReference type="EMBL" id="PQO46277.1"/>
    </source>
</evidence>
<gene>
    <name evidence="2" type="ORF">C5Y93_09835</name>
</gene>
<dbReference type="PANTHER" id="PTHR12904">
    <property type="match status" value="1"/>
</dbReference>
<dbReference type="SUPFAM" id="SSF52047">
    <property type="entry name" value="RNI-like"/>
    <property type="match status" value="1"/>
</dbReference>
<dbReference type="InterPro" id="IPR051341">
    <property type="entry name" value="Zyg-11_UBL_adapter"/>
</dbReference>
<dbReference type="Proteomes" id="UP000237819">
    <property type="component" value="Unassembled WGS sequence"/>
</dbReference>
<dbReference type="OrthoDB" id="209041at2"/>
<feature type="transmembrane region" description="Helical" evidence="1">
    <location>
        <begin position="20"/>
        <end position="39"/>
    </location>
</feature>
<name>A0A2S8GPC8_9BACT</name>
<dbReference type="EMBL" id="PUHZ01000010">
    <property type="protein sequence ID" value="PQO46277.1"/>
    <property type="molecule type" value="Genomic_DNA"/>
</dbReference>
<accession>A0A2S8GPC8</accession>
<dbReference type="InterPro" id="IPR032675">
    <property type="entry name" value="LRR_dom_sf"/>
</dbReference>
<proteinExistence type="predicted"/>
<keyword evidence="1" id="KW-0472">Membrane</keyword>
<evidence type="ECO:0008006" key="4">
    <source>
        <dbReference type="Google" id="ProtNLM"/>
    </source>
</evidence>
<keyword evidence="1" id="KW-1133">Transmembrane helix</keyword>
<dbReference type="RefSeq" id="WP_105335249.1">
    <property type="nucleotide sequence ID" value="NZ_PUHZ01000010.1"/>
</dbReference>
<reference evidence="2 3" key="1">
    <citation type="submission" date="2018-02" db="EMBL/GenBank/DDBJ databases">
        <title>Comparative genomes isolates from brazilian mangrove.</title>
        <authorList>
            <person name="Araujo J.E."/>
            <person name="Taketani R.G."/>
            <person name="Silva M.C.P."/>
            <person name="Loureco M.V."/>
            <person name="Andreote F.D."/>
        </authorList>
    </citation>
    <scope>NUCLEOTIDE SEQUENCE [LARGE SCALE GENOMIC DNA]</scope>
    <source>
        <strain evidence="2 3">Nap-Phe MGV</strain>
    </source>
</reference>
<protein>
    <recommendedName>
        <fullName evidence="4">Leucine Rich repeats (2 copies)</fullName>
    </recommendedName>
</protein>
<dbReference type="PANTHER" id="PTHR12904:SF23">
    <property type="entry name" value="PROTEIN ZER-1 HOMOLOG"/>
    <property type="match status" value="1"/>
</dbReference>